<keyword evidence="1" id="KW-0472">Membrane</keyword>
<comment type="caution">
    <text evidence="2">The sequence shown here is derived from an EMBL/GenBank/DDBJ whole genome shotgun (WGS) entry which is preliminary data.</text>
</comment>
<dbReference type="Proteomes" id="UP000886780">
    <property type="component" value="Unassembled WGS sequence"/>
</dbReference>
<keyword evidence="1" id="KW-0812">Transmembrane</keyword>
<gene>
    <name evidence="2" type="ORF">IAA28_09490</name>
</gene>
<dbReference type="InterPro" id="IPR010690">
    <property type="entry name" value="YqfD"/>
</dbReference>
<sequence>MSVKISRWRDGYVLARLEERESGCGSAERFLNLCRARGIDLWDIRPSETGLEVCMAAGGVRACREPLRKAGVRLRILKKRGLPFALRRGRKKKGFLAGLAACGLILWGLSLFIWDIEIEGERMYSQDTLIRYLDSRDVRCGVPKSRLDADSLEEWLRSDFPEITWVSAQISGTRLLIKIKENEGLLSVPELEKEPRNIVAEKDGIVTDIVVRSGRAQVKAGEEVKAGQVLISGVLPVTDDSGQVVKVNLTAADGEVKARTVQTYGEDFEYLRREEPLTGKVRRGIFLRVGGFAARLQMPGREGTLWKTALEERQLQLTGNFFLPVWWGTICSREYVPYERPWTEEEEEAAKEEVIRKFTENLVEKGVQIEENNARIVENDSGFRVEGRAVLLEPIGVGRPIPEEEIPALEENDRAE</sequence>
<protein>
    <submittedName>
        <fullName evidence="2">Sporulation protein YqfD</fullName>
    </submittedName>
</protein>
<evidence type="ECO:0000313" key="2">
    <source>
        <dbReference type="EMBL" id="HIX53024.1"/>
    </source>
</evidence>
<dbReference type="AlphaFoldDB" id="A0A9D1W5K8"/>
<feature type="transmembrane region" description="Helical" evidence="1">
    <location>
        <begin position="94"/>
        <end position="114"/>
    </location>
</feature>
<reference evidence="2" key="2">
    <citation type="submission" date="2021-04" db="EMBL/GenBank/DDBJ databases">
        <authorList>
            <person name="Gilroy R."/>
        </authorList>
    </citation>
    <scope>NUCLEOTIDE SEQUENCE</scope>
    <source>
        <strain evidence="2">ChiGjej4B4-12881</strain>
    </source>
</reference>
<name>A0A9D1W5K8_9FIRM</name>
<proteinExistence type="predicted"/>
<evidence type="ECO:0000256" key="1">
    <source>
        <dbReference type="SAM" id="Phobius"/>
    </source>
</evidence>
<evidence type="ECO:0000313" key="3">
    <source>
        <dbReference type="Proteomes" id="UP000886780"/>
    </source>
</evidence>
<dbReference type="Pfam" id="PF06898">
    <property type="entry name" value="YqfD"/>
    <property type="match status" value="1"/>
</dbReference>
<accession>A0A9D1W5K8</accession>
<organism evidence="2 3">
    <name type="scientific">Candidatus Lachnoclostridium stercoripullorum</name>
    <dbReference type="NCBI Taxonomy" id="2838635"/>
    <lineage>
        <taxon>Bacteria</taxon>
        <taxon>Bacillati</taxon>
        <taxon>Bacillota</taxon>
        <taxon>Clostridia</taxon>
        <taxon>Lachnospirales</taxon>
        <taxon>Lachnospiraceae</taxon>
    </lineage>
</organism>
<reference evidence="2" key="1">
    <citation type="journal article" date="2021" name="PeerJ">
        <title>Extensive microbial diversity within the chicken gut microbiome revealed by metagenomics and culture.</title>
        <authorList>
            <person name="Gilroy R."/>
            <person name="Ravi A."/>
            <person name="Getino M."/>
            <person name="Pursley I."/>
            <person name="Horton D.L."/>
            <person name="Alikhan N.F."/>
            <person name="Baker D."/>
            <person name="Gharbi K."/>
            <person name="Hall N."/>
            <person name="Watson M."/>
            <person name="Adriaenssens E.M."/>
            <person name="Foster-Nyarko E."/>
            <person name="Jarju S."/>
            <person name="Secka A."/>
            <person name="Antonio M."/>
            <person name="Oren A."/>
            <person name="Chaudhuri R.R."/>
            <person name="La Ragione R."/>
            <person name="Hildebrand F."/>
            <person name="Pallen M.J."/>
        </authorList>
    </citation>
    <scope>NUCLEOTIDE SEQUENCE</scope>
    <source>
        <strain evidence="2">ChiGjej4B4-12881</strain>
    </source>
</reference>
<dbReference type="EMBL" id="DXEU01000173">
    <property type="protein sequence ID" value="HIX53024.1"/>
    <property type="molecule type" value="Genomic_DNA"/>
</dbReference>
<keyword evidence="1" id="KW-1133">Transmembrane helix</keyword>